<name>A0A3B0V030_9ZZZZ</name>
<sequence>MSNFYWIFTSSIFLADLAIRMGLALRVIMRKRAASVTLAWLVVILFLPLIGAVIYLLFGENRLGEKRAERVASDLHIFTRWARNLKQRPTIDWNQLNPECRPIHRQADTVIGIPAMGGNTLTLIEKARNFLRSLVIDIDQARSSCFLEFYIWNEGGLADEVAAALIRAARRGITCRILLDSIGSKLFLRGECAAEMRAKGIEIVEALPAGIIRALFVRIDLRNHRKIVVIDGRVAYTGSQNLVDPRFFKQNENVGRWIDTMVRVEGPVVEAMTATFLSDWTIENNASAHNLIDLADIHPVEKTGEAPVQLVPSGPGFAEEAIHNLLLTTIYAARRELILTTPYFVPDNAILAALKSAADRGVEVTIIVPEKNDSKLVHYASYALYERLAMAGVRIMLFTEGLLHAKTITVDNDFSLIGSVNLDMRSFWLNFELTLFVYNKEFTAELRKIQQEYLQGTYQLDTERLKQRSFFDRFKENSALVIGPLL</sequence>
<keyword evidence="9 12" id="KW-0472">Membrane</keyword>
<feature type="domain" description="PLD phosphodiesterase" evidence="13">
    <location>
        <begin position="399"/>
        <end position="426"/>
    </location>
</feature>
<dbReference type="SUPFAM" id="SSF56024">
    <property type="entry name" value="Phospholipase D/nuclease"/>
    <property type="match status" value="2"/>
</dbReference>
<dbReference type="HAMAP" id="MF_00190">
    <property type="entry name" value="Cardiolipin_synth_ClsA"/>
    <property type="match status" value="1"/>
</dbReference>
<evidence type="ECO:0000256" key="7">
    <source>
        <dbReference type="ARBA" id="ARBA00022989"/>
    </source>
</evidence>
<keyword evidence="3" id="KW-0444">Lipid biosynthesis</keyword>
<dbReference type="PROSITE" id="PS50035">
    <property type="entry name" value="PLD"/>
    <property type="match status" value="2"/>
</dbReference>
<gene>
    <name evidence="14" type="ORF">MNBD_DELTA04-1586</name>
</gene>
<evidence type="ECO:0000259" key="13">
    <source>
        <dbReference type="PROSITE" id="PS50035"/>
    </source>
</evidence>
<dbReference type="EC" id="2.7.8.-" evidence="14"/>
<keyword evidence="8" id="KW-0443">Lipid metabolism</keyword>
<dbReference type="PANTHER" id="PTHR21248">
    <property type="entry name" value="CARDIOLIPIN SYNTHASE"/>
    <property type="match status" value="1"/>
</dbReference>
<dbReference type="Pfam" id="PF13091">
    <property type="entry name" value="PLDc_2"/>
    <property type="match status" value="2"/>
</dbReference>
<evidence type="ECO:0000256" key="10">
    <source>
        <dbReference type="ARBA" id="ARBA00023209"/>
    </source>
</evidence>
<reference evidence="14" key="1">
    <citation type="submission" date="2018-06" db="EMBL/GenBank/DDBJ databases">
        <authorList>
            <person name="Zhirakovskaya E."/>
        </authorList>
    </citation>
    <scope>NUCLEOTIDE SEQUENCE</scope>
</reference>
<feature type="transmembrane region" description="Helical" evidence="12">
    <location>
        <begin position="6"/>
        <end position="25"/>
    </location>
</feature>
<dbReference type="NCBIfam" id="TIGR04265">
    <property type="entry name" value="bac_cardiolipin"/>
    <property type="match status" value="1"/>
</dbReference>
<keyword evidence="11" id="KW-1208">Phospholipid metabolism</keyword>
<comment type="subcellular location">
    <subcellularLocation>
        <location evidence="1">Cell membrane</location>
        <topology evidence="1">Multi-pass membrane protein</topology>
    </subcellularLocation>
</comment>
<dbReference type="CDD" id="cd09158">
    <property type="entry name" value="PLDc_EcCLS_like_2"/>
    <property type="match status" value="1"/>
</dbReference>
<dbReference type="EMBL" id="UOEY01000002">
    <property type="protein sequence ID" value="VAW34240.1"/>
    <property type="molecule type" value="Genomic_DNA"/>
</dbReference>
<dbReference type="GO" id="GO:0032049">
    <property type="term" value="P:cardiolipin biosynthetic process"/>
    <property type="evidence" value="ECO:0007669"/>
    <property type="project" value="InterPro"/>
</dbReference>
<evidence type="ECO:0000256" key="4">
    <source>
        <dbReference type="ARBA" id="ARBA00022679"/>
    </source>
</evidence>
<dbReference type="PANTHER" id="PTHR21248:SF22">
    <property type="entry name" value="PHOSPHOLIPASE D"/>
    <property type="match status" value="1"/>
</dbReference>
<feature type="domain" description="PLD phosphodiesterase" evidence="13">
    <location>
        <begin position="219"/>
        <end position="246"/>
    </location>
</feature>
<keyword evidence="10" id="KW-0594">Phospholipid biosynthesis</keyword>
<dbReference type="InterPro" id="IPR030840">
    <property type="entry name" value="CL_synthase_A"/>
</dbReference>
<dbReference type="InterPro" id="IPR022924">
    <property type="entry name" value="Cardiolipin_synthase"/>
</dbReference>
<dbReference type="GO" id="GO:0008808">
    <property type="term" value="F:cardiolipin synthase activity"/>
    <property type="evidence" value="ECO:0007669"/>
    <property type="project" value="InterPro"/>
</dbReference>
<dbReference type="InterPro" id="IPR001736">
    <property type="entry name" value="PLipase_D/transphosphatidylase"/>
</dbReference>
<evidence type="ECO:0000256" key="6">
    <source>
        <dbReference type="ARBA" id="ARBA00022737"/>
    </source>
</evidence>
<keyword evidence="5 12" id="KW-0812">Transmembrane</keyword>
<dbReference type="GO" id="GO:0005886">
    <property type="term" value="C:plasma membrane"/>
    <property type="evidence" value="ECO:0007669"/>
    <property type="project" value="UniProtKB-SubCell"/>
</dbReference>
<evidence type="ECO:0000256" key="9">
    <source>
        <dbReference type="ARBA" id="ARBA00023136"/>
    </source>
</evidence>
<evidence type="ECO:0000256" key="5">
    <source>
        <dbReference type="ARBA" id="ARBA00022692"/>
    </source>
</evidence>
<accession>A0A3B0V030</accession>
<dbReference type="InterPro" id="IPR025202">
    <property type="entry name" value="PLD-like_dom"/>
</dbReference>
<dbReference type="SMART" id="SM00155">
    <property type="entry name" value="PLDc"/>
    <property type="match status" value="2"/>
</dbReference>
<proteinExistence type="inferred from homology"/>
<evidence type="ECO:0000256" key="12">
    <source>
        <dbReference type="SAM" id="Phobius"/>
    </source>
</evidence>
<keyword evidence="7 12" id="KW-1133">Transmembrane helix</keyword>
<dbReference type="Gene3D" id="3.30.870.10">
    <property type="entry name" value="Endonuclease Chain A"/>
    <property type="match status" value="2"/>
</dbReference>
<keyword evidence="6" id="KW-0677">Repeat</keyword>
<keyword evidence="4 14" id="KW-0808">Transferase</keyword>
<dbReference type="Pfam" id="PF13396">
    <property type="entry name" value="PLDc_N"/>
    <property type="match status" value="1"/>
</dbReference>
<feature type="transmembrane region" description="Helical" evidence="12">
    <location>
        <begin position="37"/>
        <end position="58"/>
    </location>
</feature>
<keyword evidence="2" id="KW-1003">Cell membrane</keyword>
<evidence type="ECO:0000256" key="3">
    <source>
        <dbReference type="ARBA" id="ARBA00022516"/>
    </source>
</evidence>
<evidence type="ECO:0000256" key="11">
    <source>
        <dbReference type="ARBA" id="ARBA00023264"/>
    </source>
</evidence>
<evidence type="ECO:0000256" key="8">
    <source>
        <dbReference type="ARBA" id="ARBA00023098"/>
    </source>
</evidence>
<organism evidence="14">
    <name type="scientific">hydrothermal vent metagenome</name>
    <dbReference type="NCBI Taxonomy" id="652676"/>
    <lineage>
        <taxon>unclassified sequences</taxon>
        <taxon>metagenomes</taxon>
        <taxon>ecological metagenomes</taxon>
    </lineage>
</organism>
<evidence type="ECO:0000313" key="14">
    <source>
        <dbReference type="EMBL" id="VAW34240.1"/>
    </source>
</evidence>
<evidence type="ECO:0000256" key="1">
    <source>
        <dbReference type="ARBA" id="ARBA00004651"/>
    </source>
</evidence>
<dbReference type="InterPro" id="IPR027379">
    <property type="entry name" value="CLS_N"/>
</dbReference>
<evidence type="ECO:0000256" key="2">
    <source>
        <dbReference type="ARBA" id="ARBA00022475"/>
    </source>
</evidence>
<protein>
    <submittedName>
        <fullName evidence="14">Cardiolipin synthetase</fullName>
        <ecNumber evidence="14">2.7.8.-</ecNumber>
    </submittedName>
</protein>
<dbReference type="AlphaFoldDB" id="A0A3B0V030"/>